<reference evidence="3 4" key="1">
    <citation type="submission" date="2011-10" db="EMBL/GenBank/DDBJ databases">
        <authorList>
            <person name="Genoscope - CEA"/>
        </authorList>
    </citation>
    <scope>NUCLEOTIDE SEQUENCE [LARGE SCALE GENOMIC DNA]</scope>
    <source>
        <strain evidence="3 4">RCC 1105</strain>
    </source>
</reference>
<dbReference type="InterPro" id="IPR004331">
    <property type="entry name" value="SPX_dom"/>
</dbReference>
<dbReference type="AlphaFoldDB" id="K8EHD5"/>
<feature type="domain" description="SPX" evidence="2">
    <location>
        <begin position="1"/>
        <end position="212"/>
    </location>
</feature>
<sequence length="349" mass="39663">MKFGHQLESVVNNTAEDIRDKFLQYKALKKTLKSIPSGNDSPEVEKDFIRLLQQEVMKFNEFFINKEEELVMKESRLNVMFSEIVGEDKLLIFENANKIVGNPSNDDEGENEKNISHTNDNSRASSTQVSSSQYEQQQHQQEQQHQQMMANATTVEPNNLEIEAELCVQLANFHGELVLMEHWTNINFTALVKILKKHDKLSRVALRSPILVSVSKQPFYDTAVLSKMIARAQARVECLMNRISNTAGGEEVKEHILTNIPTTADLAKQTMGARRTIRLSSDEDLLEEFSNADKESLETTYGRTLAALTTWNSLKNSESSQNPFGDVPKIKALQRKPEEEVKDVEMTDD</sequence>
<dbReference type="KEGG" id="bpg:Bathy08g04930"/>
<dbReference type="InterPro" id="IPR031142">
    <property type="entry name" value="SPX_prot"/>
</dbReference>
<dbReference type="GeneID" id="19014472"/>
<gene>
    <name evidence="3" type="ORF">Bathy08g04930</name>
</gene>
<evidence type="ECO:0000256" key="1">
    <source>
        <dbReference type="SAM" id="MobiDB-lite"/>
    </source>
</evidence>
<feature type="compositionally biased region" description="Basic and acidic residues" evidence="1">
    <location>
        <begin position="335"/>
        <end position="349"/>
    </location>
</feature>
<dbReference type="PANTHER" id="PTHR45978">
    <property type="entry name" value="SPX DOMAIN-CONTAINING PROTEIN 3"/>
    <property type="match status" value="1"/>
</dbReference>
<name>K8EHD5_9CHLO</name>
<keyword evidence="4" id="KW-1185">Reference proteome</keyword>
<dbReference type="PANTHER" id="PTHR45978:SF7">
    <property type="entry name" value="SPX DOMAIN-CONTAINING PROTEIN 4"/>
    <property type="match status" value="1"/>
</dbReference>
<dbReference type="Proteomes" id="UP000198341">
    <property type="component" value="Chromosome 8"/>
</dbReference>
<dbReference type="Pfam" id="PF03105">
    <property type="entry name" value="SPX"/>
    <property type="match status" value="1"/>
</dbReference>
<feature type="compositionally biased region" description="Low complexity" evidence="1">
    <location>
        <begin position="125"/>
        <end position="147"/>
    </location>
</feature>
<evidence type="ECO:0000313" key="3">
    <source>
        <dbReference type="EMBL" id="CCO17572.1"/>
    </source>
</evidence>
<dbReference type="GO" id="GO:0016036">
    <property type="term" value="P:cellular response to phosphate starvation"/>
    <property type="evidence" value="ECO:0007669"/>
    <property type="project" value="InterPro"/>
</dbReference>
<dbReference type="eggNOG" id="KOG1161">
    <property type="taxonomic scope" value="Eukaryota"/>
</dbReference>
<evidence type="ECO:0000259" key="2">
    <source>
        <dbReference type="PROSITE" id="PS51382"/>
    </source>
</evidence>
<dbReference type="PROSITE" id="PS51382">
    <property type="entry name" value="SPX"/>
    <property type="match status" value="1"/>
</dbReference>
<accession>K8EHD5</accession>
<organism evidence="3 4">
    <name type="scientific">Bathycoccus prasinos</name>
    <dbReference type="NCBI Taxonomy" id="41875"/>
    <lineage>
        <taxon>Eukaryota</taxon>
        <taxon>Viridiplantae</taxon>
        <taxon>Chlorophyta</taxon>
        <taxon>Mamiellophyceae</taxon>
        <taxon>Mamiellales</taxon>
        <taxon>Bathycoccaceae</taxon>
        <taxon>Bathycoccus</taxon>
    </lineage>
</organism>
<evidence type="ECO:0000313" key="4">
    <source>
        <dbReference type="Proteomes" id="UP000198341"/>
    </source>
</evidence>
<protein>
    <recommendedName>
        <fullName evidence="2">SPX domain-containing protein</fullName>
    </recommendedName>
</protein>
<proteinExistence type="predicted"/>
<dbReference type="EMBL" id="FO082271">
    <property type="protein sequence ID" value="CCO17572.1"/>
    <property type="molecule type" value="Genomic_DNA"/>
</dbReference>
<feature type="region of interest" description="Disordered" evidence="1">
    <location>
        <begin position="315"/>
        <end position="349"/>
    </location>
</feature>
<dbReference type="STRING" id="41875.K8EHD5"/>
<dbReference type="RefSeq" id="XP_007511451.1">
    <property type="nucleotide sequence ID" value="XM_007511389.1"/>
</dbReference>
<feature type="region of interest" description="Disordered" evidence="1">
    <location>
        <begin position="100"/>
        <end position="149"/>
    </location>
</feature>
<dbReference type="OrthoDB" id="498472at2759"/>